<dbReference type="PANTHER" id="PTHR33116">
    <property type="entry name" value="REVERSE TRANSCRIPTASE ZINC-BINDING DOMAIN-CONTAINING PROTEIN-RELATED-RELATED"/>
    <property type="match status" value="1"/>
</dbReference>
<organism evidence="2">
    <name type="scientific">Sesamum radiatum</name>
    <name type="common">Black benniseed</name>
    <dbReference type="NCBI Taxonomy" id="300843"/>
    <lineage>
        <taxon>Eukaryota</taxon>
        <taxon>Viridiplantae</taxon>
        <taxon>Streptophyta</taxon>
        <taxon>Embryophyta</taxon>
        <taxon>Tracheophyta</taxon>
        <taxon>Spermatophyta</taxon>
        <taxon>Magnoliopsida</taxon>
        <taxon>eudicotyledons</taxon>
        <taxon>Gunneridae</taxon>
        <taxon>Pentapetalae</taxon>
        <taxon>asterids</taxon>
        <taxon>lamiids</taxon>
        <taxon>Lamiales</taxon>
        <taxon>Pedaliaceae</taxon>
        <taxon>Sesamum</taxon>
    </lineage>
</organism>
<reference evidence="2" key="1">
    <citation type="submission" date="2020-06" db="EMBL/GenBank/DDBJ databases">
        <authorList>
            <person name="Li T."/>
            <person name="Hu X."/>
            <person name="Zhang T."/>
            <person name="Song X."/>
            <person name="Zhang H."/>
            <person name="Dai N."/>
            <person name="Sheng W."/>
            <person name="Hou X."/>
            <person name="Wei L."/>
        </authorList>
    </citation>
    <scope>NUCLEOTIDE SEQUENCE</scope>
    <source>
        <strain evidence="2">G02</strain>
        <tissue evidence="2">Leaf</tissue>
    </source>
</reference>
<proteinExistence type="predicted"/>
<feature type="domain" description="Reverse transcriptase" evidence="1">
    <location>
        <begin position="127"/>
        <end position="217"/>
    </location>
</feature>
<reference evidence="2" key="2">
    <citation type="journal article" date="2024" name="Plant">
        <title>Genomic evolution and insights into agronomic trait innovations of Sesamum species.</title>
        <authorList>
            <person name="Miao H."/>
            <person name="Wang L."/>
            <person name="Qu L."/>
            <person name="Liu H."/>
            <person name="Sun Y."/>
            <person name="Le M."/>
            <person name="Wang Q."/>
            <person name="Wei S."/>
            <person name="Zheng Y."/>
            <person name="Lin W."/>
            <person name="Duan Y."/>
            <person name="Cao H."/>
            <person name="Xiong S."/>
            <person name="Wang X."/>
            <person name="Wei L."/>
            <person name="Li C."/>
            <person name="Ma Q."/>
            <person name="Ju M."/>
            <person name="Zhao R."/>
            <person name="Li G."/>
            <person name="Mu C."/>
            <person name="Tian Q."/>
            <person name="Mei H."/>
            <person name="Zhang T."/>
            <person name="Gao T."/>
            <person name="Zhang H."/>
        </authorList>
    </citation>
    <scope>NUCLEOTIDE SEQUENCE</scope>
    <source>
        <strain evidence="2">G02</strain>
    </source>
</reference>
<accession>A0AAW2QHL7</accession>
<dbReference type="InterPro" id="IPR043502">
    <property type="entry name" value="DNA/RNA_pol_sf"/>
</dbReference>
<protein>
    <submittedName>
        <fullName evidence="2">Mitochondrial protein</fullName>
    </submittedName>
</protein>
<dbReference type="SUPFAM" id="SSF56672">
    <property type="entry name" value="DNA/RNA polymerases"/>
    <property type="match status" value="1"/>
</dbReference>
<dbReference type="InterPro" id="IPR000477">
    <property type="entry name" value="RT_dom"/>
</dbReference>
<evidence type="ECO:0000313" key="2">
    <source>
        <dbReference type="EMBL" id="KAL0367303.1"/>
    </source>
</evidence>
<dbReference type="EMBL" id="JACGWJ010000015">
    <property type="protein sequence ID" value="KAL0367303.1"/>
    <property type="molecule type" value="Genomic_DNA"/>
</dbReference>
<sequence>MLTSEEQVAAEFVSYFEGLLGGVRLQRTLFLEFLQPHLKHVLSEEEAASLTLPVSSWEIKEAFFCISKDSAPGPDGFTSAFFKAAWSEIGDEVSAAVQEFFVSGRLLKQLNATLLVLLPKVQLPTRVSEFRPIACCNVLYKAISKILVRRMQQVLHKLIDYSQNAFVPGRSIADNVLLAQELLSGYNQAKLPKRCTIKIDIQKAYDSVNWDFVDNARSKCFNFLNSLLFGLSSDIPSVSTVIKVLEEFAGLLGLQVNPGRAQLLKSVLGSLHIYWSSVFVLPKSIVKIIEQQMRVFLWKGVTGSGMAKVAWDQVCKPKEEGGLGIRRVLHVNQALILRHVWRLLQEDSISIWVAWVLRYWLRNQTIWSVNAASASWCWRKLVKISGLIKDGLEYRVGDGCKFRIWTDLWHPRGLLLCSSFFPCYLASAARWKALPSKACFILWLAILERFPPWTDFGVRRGANFVSCVEGSKWRLTAISSFNVLSRSVACNMLSNRSNFNGRTGGGRLISSGLHGGGGGDIC</sequence>
<dbReference type="Pfam" id="PF00078">
    <property type="entry name" value="RVT_1"/>
    <property type="match status" value="1"/>
</dbReference>
<name>A0AAW2QHL7_SESRA</name>
<dbReference type="AlphaFoldDB" id="A0AAW2QHL7"/>
<dbReference type="PANTHER" id="PTHR33116:SF84">
    <property type="entry name" value="RNA-DIRECTED DNA POLYMERASE"/>
    <property type="match status" value="1"/>
</dbReference>
<comment type="caution">
    <text evidence="2">The sequence shown here is derived from an EMBL/GenBank/DDBJ whole genome shotgun (WGS) entry which is preliminary data.</text>
</comment>
<dbReference type="CDD" id="cd01650">
    <property type="entry name" value="RT_nLTR_like"/>
    <property type="match status" value="1"/>
</dbReference>
<gene>
    <name evidence="2" type="ORF">Sradi_3620400</name>
</gene>
<evidence type="ECO:0000259" key="1">
    <source>
        <dbReference type="Pfam" id="PF00078"/>
    </source>
</evidence>